<dbReference type="GO" id="GO:0003676">
    <property type="term" value="F:nucleic acid binding"/>
    <property type="evidence" value="ECO:0007669"/>
    <property type="project" value="InterPro"/>
</dbReference>
<evidence type="ECO:0000256" key="2">
    <source>
        <dbReference type="SAM" id="MobiDB-lite"/>
    </source>
</evidence>
<dbReference type="SUPFAM" id="SSF57756">
    <property type="entry name" value="Retrovirus zinc finger-like domains"/>
    <property type="match status" value="1"/>
</dbReference>
<feature type="transmembrane region" description="Helical" evidence="3">
    <location>
        <begin position="250"/>
        <end position="271"/>
    </location>
</feature>
<dbReference type="SMART" id="SM00343">
    <property type="entry name" value="ZnF_C2HC"/>
    <property type="match status" value="1"/>
</dbReference>
<dbReference type="Gene3D" id="4.10.60.10">
    <property type="entry name" value="Zinc finger, CCHC-type"/>
    <property type="match status" value="1"/>
</dbReference>
<keyword evidence="3" id="KW-0812">Transmembrane</keyword>
<evidence type="ECO:0000313" key="6">
    <source>
        <dbReference type="Proteomes" id="UP000652761"/>
    </source>
</evidence>
<evidence type="ECO:0000256" key="3">
    <source>
        <dbReference type="SAM" id="Phobius"/>
    </source>
</evidence>
<feature type="compositionally biased region" description="Low complexity" evidence="2">
    <location>
        <begin position="577"/>
        <end position="600"/>
    </location>
</feature>
<evidence type="ECO:0000313" key="5">
    <source>
        <dbReference type="EMBL" id="MQM20574.1"/>
    </source>
</evidence>
<reference evidence="5" key="1">
    <citation type="submission" date="2017-07" db="EMBL/GenBank/DDBJ databases">
        <title>Taro Niue Genome Assembly and Annotation.</title>
        <authorList>
            <person name="Atibalentja N."/>
            <person name="Keating K."/>
            <person name="Fields C.J."/>
        </authorList>
    </citation>
    <scope>NUCLEOTIDE SEQUENCE</scope>
    <source>
        <strain evidence="5">Niue_2</strain>
        <tissue evidence="5">Leaf</tissue>
    </source>
</reference>
<dbReference type="Pfam" id="PF00098">
    <property type="entry name" value="zf-CCHC"/>
    <property type="match status" value="1"/>
</dbReference>
<keyword evidence="6" id="KW-1185">Reference proteome</keyword>
<gene>
    <name evidence="5" type="ORF">Taro_053597</name>
</gene>
<proteinExistence type="predicted"/>
<dbReference type="PROSITE" id="PS50158">
    <property type="entry name" value="ZF_CCHC"/>
    <property type="match status" value="1"/>
</dbReference>
<dbReference type="Proteomes" id="UP000652761">
    <property type="component" value="Unassembled WGS sequence"/>
</dbReference>
<dbReference type="InterPro" id="IPR001878">
    <property type="entry name" value="Znf_CCHC"/>
</dbReference>
<name>A0A843XLL2_COLES</name>
<protein>
    <recommendedName>
        <fullName evidence="4">CCHC-type domain-containing protein</fullName>
    </recommendedName>
</protein>
<dbReference type="InterPro" id="IPR036875">
    <property type="entry name" value="Znf_CCHC_sf"/>
</dbReference>
<organism evidence="5 6">
    <name type="scientific">Colocasia esculenta</name>
    <name type="common">Wild taro</name>
    <name type="synonym">Arum esculentum</name>
    <dbReference type="NCBI Taxonomy" id="4460"/>
    <lineage>
        <taxon>Eukaryota</taxon>
        <taxon>Viridiplantae</taxon>
        <taxon>Streptophyta</taxon>
        <taxon>Embryophyta</taxon>
        <taxon>Tracheophyta</taxon>
        <taxon>Spermatophyta</taxon>
        <taxon>Magnoliopsida</taxon>
        <taxon>Liliopsida</taxon>
        <taxon>Araceae</taxon>
        <taxon>Aroideae</taxon>
        <taxon>Colocasieae</taxon>
        <taxon>Colocasia</taxon>
    </lineage>
</organism>
<keyword evidence="1" id="KW-0479">Metal-binding</keyword>
<dbReference type="AlphaFoldDB" id="A0A843XLL2"/>
<feature type="region of interest" description="Disordered" evidence="2">
    <location>
        <begin position="577"/>
        <end position="602"/>
    </location>
</feature>
<keyword evidence="1" id="KW-0862">Zinc</keyword>
<accession>A0A843XLL2</accession>
<feature type="domain" description="CCHC-type" evidence="4">
    <location>
        <begin position="550"/>
        <end position="565"/>
    </location>
</feature>
<keyword evidence="3" id="KW-0472">Membrane</keyword>
<evidence type="ECO:0000259" key="4">
    <source>
        <dbReference type="PROSITE" id="PS50158"/>
    </source>
</evidence>
<evidence type="ECO:0000256" key="1">
    <source>
        <dbReference type="PROSITE-ProRule" id="PRU00047"/>
    </source>
</evidence>
<comment type="caution">
    <text evidence="5">The sequence shown here is derived from an EMBL/GenBank/DDBJ whole genome shotgun (WGS) entry which is preliminary data.</text>
</comment>
<dbReference type="GO" id="GO:0008270">
    <property type="term" value="F:zinc ion binding"/>
    <property type="evidence" value="ECO:0007669"/>
    <property type="project" value="UniProtKB-KW"/>
</dbReference>
<keyword evidence="1" id="KW-0863">Zinc-finger</keyword>
<dbReference type="EMBL" id="NMUH01009946">
    <property type="protein sequence ID" value="MQM20574.1"/>
    <property type="molecule type" value="Genomic_DNA"/>
</dbReference>
<sequence>MVSQHRGACVERGGSIHSYEKGPTGFGSSFEVGISYALPDPGGLGAPRDRTVHRDISRGVGPVGCDLIATRLTVVIRVAVATQFFVTTGFAVTPPCPIAIRLVASLHSVTEGDTFVAVSWQRCQEALLRVRVCLSLAGHVVCYKPAVQHGFIVLPRLFARCSALEGLSPAWDTEDGRSSTRCRLVSPLSHCLSLRWFRSHVVVSGVRPQLGQAAVLHVLCVSMAALSRPCVGAEAGARLASRACGLRVPLLAASGGGLVVVVVIVPVLLVVPAQFPRYHSSVLGCQSAVAPTCMTSQPCGVSGVRGGSACGPSTLWRSEVAVLALVVVASCFPTALAGEGLVIPTGLCSRGSPVYFLQLGARGHGSSVLDGLQRRLWRRVVVISSESECCVRLPYMVRWSFRMKDACRQVLVRCVWSSSAHLGVRVPLRLRESACGVAFTSAGLLPVESVEDVLCAVLHRGLSAATLACGCVGLVLTGCELGCIVWLPCVLVRFPRTVVIVLNVALVVLVEDRPLSSLAEVLPRSALCSPEVEESQQSTARQPITPPGYRCYNCNQLGHLIRNCPYPREYGYGRGVQQKQQPQQFQQPQAGHGRGVPQQRGRGRVMAITRAQAEASNMIEAHPLEEKSCELVVEVRARRTFHDRRPVQSRAVAVQGRYLQLCTSSSNSVA</sequence>
<keyword evidence="3" id="KW-1133">Transmembrane helix</keyword>